<dbReference type="OrthoDB" id="5524888at2"/>
<evidence type="ECO:0000313" key="3">
    <source>
        <dbReference type="Proteomes" id="UP000006380"/>
    </source>
</evidence>
<dbReference type="AlphaFoldDB" id="A7GVX0"/>
<gene>
    <name evidence="2" type="ORF">CCV52592_1112</name>
</gene>
<feature type="domain" description="YbaK/aminoacyl-tRNA synthetase-associated" evidence="1">
    <location>
        <begin position="25"/>
        <end position="175"/>
    </location>
</feature>
<sequence>MSQRIFESIKELLSSQNAKFRVVSHAEARTSEEVARLRNTELGQGAKALVCSIKGVNLEALGDIACSAPSHLRLADDKPRMKANKIFVLAVLPADYKADLDALTATLGGTKVSLASPSEVLELTDCVFGSVPPFSFHKNLLLIADPSLFERYEEIAFNAGLLDHSIILSAKDYEKIVRPKLVKFAMIDQEM</sequence>
<dbReference type="Pfam" id="PF04073">
    <property type="entry name" value="tRNA_edit"/>
    <property type="match status" value="1"/>
</dbReference>
<dbReference type="Gene3D" id="3.90.960.10">
    <property type="entry name" value="YbaK/aminoacyl-tRNA synthetase-associated domain"/>
    <property type="match status" value="1"/>
</dbReference>
<name>A7GVX0_CAMC5</name>
<protein>
    <submittedName>
        <fullName evidence="2">YbaK-like protein YeaK</fullName>
    </submittedName>
</protein>
<dbReference type="PANTHER" id="PTHR30411">
    <property type="entry name" value="CYTOPLASMIC PROTEIN"/>
    <property type="match status" value="1"/>
</dbReference>
<dbReference type="HOGENOM" id="CLU_094875_2_2_7"/>
<dbReference type="KEGG" id="ccv:CCV52592_1112"/>
<dbReference type="STRING" id="360105.CCV52592_1112"/>
<dbReference type="InterPro" id="IPR036754">
    <property type="entry name" value="YbaK/aa-tRNA-synt-asso_dom_sf"/>
</dbReference>
<dbReference type="SUPFAM" id="SSF55826">
    <property type="entry name" value="YbaK/ProRS associated domain"/>
    <property type="match status" value="1"/>
</dbReference>
<organism evidence="2 3">
    <name type="scientific">Campylobacter curvus (strain 525.92)</name>
    <dbReference type="NCBI Taxonomy" id="360105"/>
    <lineage>
        <taxon>Bacteria</taxon>
        <taxon>Pseudomonadati</taxon>
        <taxon>Campylobacterota</taxon>
        <taxon>Epsilonproteobacteria</taxon>
        <taxon>Campylobacterales</taxon>
        <taxon>Campylobacteraceae</taxon>
        <taxon>Campylobacter</taxon>
    </lineage>
</organism>
<proteinExistence type="predicted"/>
<dbReference type="InterPro" id="IPR007214">
    <property type="entry name" value="YbaK/aa-tRNA-synth-assoc-dom"/>
</dbReference>
<dbReference type="Proteomes" id="UP000006380">
    <property type="component" value="Chromosome"/>
</dbReference>
<evidence type="ECO:0000259" key="1">
    <source>
        <dbReference type="Pfam" id="PF04073"/>
    </source>
</evidence>
<dbReference type="PANTHER" id="PTHR30411:SF9">
    <property type="entry name" value="MULTIFUNCTIONAL SER_THR-TRNA DEACYLASE PROXP-Y"/>
    <property type="match status" value="1"/>
</dbReference>
<keyword evidence="3" id="KW-1185">Reference proteome</keyword>
<dbReference type="GO" id="GO:0002161">
    <property type="term" value="F:aminoacyl-tRNA deacylase activity"/>
    <property type="evidence" value="ECO:0007669"/>
    <property type="project" value="InterPro"/>
</dbReference>
<dbReference type="EMBL" id="CP000767">
    <property type="protein sequence ID" value="EAT99796.1"/>
    <property type="molecule type" value="Genomic_DNA"/>
</dbReference>
<accession>A7GVX0</accession>
<reference evidence="2" key="1">
    <citation type="submission" date="2016-07" db="EMBL/GenBank/DDBJ databases">
        <title>Comparative genomics of the Campylobacter concisus group.</title>
        <authorList>
            <person name="Miller W.G."/>
            <person name="Yee E."/>
            <person name="Chapman M.H."/>
            <person name="Huynh S."/>
            <person name="Bono J.L."/>
            <person name="On S.L.W."/>
            <person name="StLeger J."/>
            <person name="Foster G."/>
            <person name="Parker C.T."/>
        </authorList>
    </citation>
    <scope>NUCLEOTIDE SEQUENCE</scope>
    <source>
        <strain evidence="2">525.92</strain>
    </source>
</reference>
<dbReference type="RefSeq" id="WP_009649482.1">
    <property type="nucleotide sequence ID" value="NC_009715.2"/>
</dbReference>
<evidence type="ECO:0000313" key="2">
    <source>
        <dbReference type="EMBL" id="EAT99796.1"/>
    </source>
</evidence>